<reference evidence="18" key="2">
    <citation type="submission" date="2023-01" db="EMBL/GenBank/DDBJ databases">
        <authorList>
            <person name="Petersen C."/>
        </authorList>
    </citation>
    <scope>NUCLEOTIDE SEQUENCE</scope>
    <source>
        <strain evidence="18">IBT 17514</strain>
    </source>
</reference>
<evidence type="ECO:0000256" key="11">
    <source>
        <dbReference type="ARBA" id="ARBA00022837"/>
    </source>
</evidence>
<dbReference type="CDD" id="cd04056">
    <property type="entry name" value="Peptidases_S53"/>
    <property type="match status" value="1"/>
</dbReference>
<dbReference type="GO" id="GO:0008240">
    <property type="term" value="F:tripeptidyl-peptidase activity"/>
    <property type="evidence" value="ECO:0007669"/>
    <property type="project" value="UniProtKB-EC"/>
</dbReference>
<evidence type="ECO:0000256" key="12">
    <source>
        <dbReference type="ARBA" id="ARBA00023026"/>
    </source>
</evidence>
<evidence type="ECO:0000256" key="14">
    <source>
        <dbReference type="ARBA" id="ARBA00023180"/>
    </source>
</evidence>
<evidence type="ECO:0000256" key="10">
    <source>
        <dbReference type="ARBA" id="ARBA00022825"/>
    </source>
</evidence>
<feature type="binding site" evidence="15">
    <location>
        <position position="556"/>
    </location>
    <ligand>
        <name>Ca(2+)</name>
        <dbReference type="ChEBI" id="CHEBI:29108"/>
    </ligand>
</feature>
<proteinExistence type="predicted"/>
<dbReference type="GO" id="GO:0005576">
    <property type="term" value="C:extracellular region"/>
    <property type="evidence" value="ECO:0007669"/>
    <property type="project" value="UniProtKB-SubCell"/>
</dbReference>
<evidence type="ECO:0000256" key="5">
    <source>
        <dbReference type="ARBA" id="ARBA00022525"/>
    </source>
</evidence>
<dbReference type="PANTHER" id="PTHR14218">
    <property type="entry name" value="PROTEASE S8 TRIPEPTIDYL PEPTIDASE I CLN2"/>
    <property type="match status" value="1"/>
</dbReference>
<evidence type="ECO:0000256" key="9">
    <source>
        <dbReference type="ARBA" id="ARBA00022801"/>
    </source>
</evidence>
<comment type="subcellular location">
    <subcellularLocation>
        <location evidence="3">Secreted</location>
        <location evidence="3">Extracellular space</location>
    </subcellularLocation>
</comment>
<dbReference type="SMART" id="SM00944">
    <property type="entry name" value="Pro-kuma_activ"/>
    <property type="match status" value="1"/>
</dbReference>
<reference evidence="18" key="1">
    <citation type="journal article" date="2023" name="IMA Fungus">
        <title>Comparative genomic study of the Penicillium genus elucidates a diverse pangenome and 15 lateral gene transfer events.</title>
        <authorList>
            <person name="Petersen C."/>
            <person name="Sorensen T."/>
            <person name="Nielsen M.R."/>
            <person name="Sondergaard T.E."/>
            <person name="Sorensen J.L."/>
            <person name="Fitzpatrick D.A."/>
            <person name="Frisvad J.C."/>
            <person name="Nielsen K.L."/>
        </authorList>
    </citation>
    <scope>NUCLEOTIDE SEQUENCE</scope>
    <source>
        <strain evidence="18">IBT 17514</strain>
    </source>
</reference>
<evidence type="ECO:0000256" key="13">
    <source>
        <dbReference type="ARBA" id="ARBA00023145"/>
    </source>
</evidence>
<keyword evidence="14" id="KW-0325">Glycoprotein</keyword>
<feature type="binding site" evidence="15">
    <location>
        <position position="582"/>
    </location>
    <ligand>
        <name>Ca(2+)</name>
        <dbReference type="ChEBI" id="CHEBI:29108"/>
    </ligand>
</feature>
<keyword evidence="11 15" id="KW-0106">Calcium</keyword>
<evidence type="ECO:0000256" key="8">
    <source>
        <dbReference type="ARBA" id="ARBA00022729"/>
    </source>
</evidence>
<feature type="binding site" evidence="15">
    <location>
        <position position="580"/>
    </location>
    <ligand>
        <name>Ca(2+)</name>
        <dbReference type="ChEBI" id="CHEBI:29108"/>
    </ligand>
</feature>
<dbReference type="Pfam" id="PF00082">
    <property type="entry name" value="Peptidase_S8"/>
    <property type="match status" value="1"/>
</dbReference>
<dbReference type="SUPFAM" id="SSF54897">
    <property type="entry name" value="Protease propeptides/inhibitors"/>
    <property type="match status" value="1"/>
</dbReference>
<evidence type="ECO:0000256" key="3">
    <source>
        <dbReference type="ARBA" id="ARBA00004239"/>
    </source>
</evidence>
<dbReference type="Proteomes" id="UP001215712">
    <property type="component" value="Unassembled WGS sequence"/>
</dbReference>
<evidence type="ECO:0000259" key="17">
    <source>
        <dbReference type="PROSITE" id="PS51695"/>
    </source>
</evidence>
<dbReference type="InterPro" id="IPR036852">
    <property type="entry name" value="Peptidase_S8/S53_dom_sf"/>
</dbReference>
<keyword evidence="7 15" id="KW-0479">Metal-binding</keyword>
<dbReference type="PANTHER" id="PTHR14218:SF32">
    <property type="entry name" value="TRIPEPTIDYL PEPTIDASE SED3 (AFU_ORTHOLOGUE AFUA_3G08930)"/>
    <property type="match status" value="1"/>
</dbReference>
<protein>
    <recommendedName>
        <fullName evidence="4">tripeptidyl-peptidase II</fullName>
        <ecNumber evidence="4">3.4.14.10</ecNumber>
    </recommendedName>
</protein>
<comment type="cofactor">
    <cofactor evidence="15">
        <name>Ca(2+)</name>
        <dbReference type="ChEBI" id="CHEBI:29108"/>
    </cofactor>
    <text evidence="15">Binds 1 Ca(2+) ion per subunit.</text>
</comment>
<keyword evidence="19" id="KW-1185">Reference proteome</keyword>
<keyword evidence="5" id="KW-0964">Secreted</keyword>
<dbReference type="InterPro" id="IPR050819">
    <property type="entry name" value="Tripeptidyl-peptidase_I"/>
</dbReference>
<evidence type="ECO:0000256" key="1">
    <source>
        <dbReference type="ARBA" id="ARBA00001910"/>
    </source>
</evidence>
<keyword evidence="12" id="KW-0843">Virulence</keyword>
<dbReference type="InterPro" id="IPR015366">
    <property type="entry name" value="S53_propep"/>
</dbReference>
<dbReference type="EMBL" id="JAQJAN010000020">
    <property type="protein sequence ID" value="KAJ5703834.1"/>
    <property type="molecule type" value="Genomic_DNA"/>
</dbReference>
<keyword evidence="9 15" id="KW-0378">Hydrolase</keyword>
<dbReference type="GO" id="GO:0046872">
    <property type="term" value="F:metal ion binding"/>
    <property type="evidence" value="ECO:0007669"/>
    <property type="project" value="UniProtKB-UniRule"/>
</dbReference>
<feature type="active site" description="Charge relay system" evidence="15">
    <location>
        <position position="285"/>
    </location>
</feature>
<dbReference type="InterPro" id="IPR030400">
    <property type="entry name" value="Sedolisin_dom"/>
</dbReference>
<dbReference type="PROSITE" id="PS51695">
    <property type="entry name" value="SEDOLISIN"/>
    <property type="match status" value="1"/>
</dbReference>
<comment type="function">
    <text evidence="2">Secreted tripeptidyl-peptidase which degrades proteins at acidic pHs and is involved in virulence.</text>
</comment>
<feature type="active site" description="Charge relay system" evidence="15">
    <location>
        <position position="281"/>
    </location>
</feature>
<sequence length="601" mass="65486">MDPRIIIKIFVLFWAQVCIAGSSYQIVEQLEDAPFGWMRGSKPSASDLIKFRLAVDSVDIAGFQQTVIDLSTPGHPSYGQHMSLDQVRQALQPSAKVSNRIISWLNSENISSDSIEIGGNWITFQTAVSQAERMLNAEFFYYKNNETDTKILRTLKYSVPSDIHPDIQLIEPTTRFGNLGSVRMSRQEQSAVPIPDNPGANCGTIITPNCLRSLYGVHDAEAVPDARNRLGIAGFLEEYAHHSDFFHFIQLYAPNQLGANFSVVYINGGENDENSTKNSVEANLDVQYSITMAYDVIATFYTTAGRGPLIPDGDQPNANQSSNEPYLEQLHYITALPDKDLPAILTMSYGESEQSVPKAYASAVCNLFAQLGARGVTVIFSSGDSGPGQSCQSNDGSYRVKFLPSWPASCPFVTSVGGTVGVNPERAIDLSGGGFSEYFQRPSYQDHMVESYFRKIGDQWRGLYNTGGRGIPDVAAQASSFSVRDHGTYLNVGGTRSVSLTDSMRTVIELTFISASAPVVAGILSQLNSVRLLHGKSRMGFINPWLYTVGRAGLTDIIEGGSAGCYRSPIHNAGWNATVGWDPATGLGTPDFQKLAQLALQ</sequence>
<name>A0AAD6MQN4_9EURO</name>
<evidence type="ECO:0000256" key="6">
    <source>
        <dbReference type="ARBA" id="ARBA00022670"/>
    </source>
</evidence>
<keyword evidence="10 15" id="KW-0720">Serine protease</keyword>
<dbReference type="GO" id="GO:0006508">
    <property type="term" value="P:proteolysis"/>
    <property type="evidence" value="ECO:0007669"/>
    <property type="project" value="UniProtKB-KW"/>
</dbReference>
<evidence type="ECO:0000256" key="2">
    <source>
        <dbReference type="ARBA" id="ARBA00002451"/>
    </source>
</evidence>
<keyword evidence="13" id="KW-0865">Zymogen</keyword>
<gene>
    <name evidence="18" type="ORF">N7493_010972</name>
</gene>
<feature type="domain" description="Peptidase S53" evidence="17">
    <location>
        <begin position="205"/>
        <end position="601"/>
    </location>
</feature>
<evidence type="ECO:0000313" key="18">
    <source>
        <dbReference type="EMBL" id="KAJ5703834.1"/>
    </source>
</evidence>
<feature type="signal peptide" evidence="16">
    <location>
        <begin position="1"/>
        <end position="20"/>
    </location>
</feature>
<evidence type="ECO:0000256" key="7">
    <source>
        <dbReference type="ARBA" id="ARBA00022723"/>
    </source>
</evidence>
<dbReference type="GO" id="GO:0004252">
    <property type="term" value="F:serine-type endopeptidase activity"/>
    <property type="evidence" value="ECO:0007669"/>
    <property type="project" value="UniProtKB-UniRule"/>
</dbReference>
<dbReference type="EC" id="3.4.14.10" evidence="4"/>
<evidence type="ECO:0000313" key="19">
    <source>
        <dbReference type="Proteomes" id="UP001215712"/>
    </source>
</evidence>
<dbReference type="Gene3D" id="3.40.50.200">
    <property type="entry name" value="Peptidase S8/S53 domain"/>
    <property type="match status" value="1"/>
</dbReference>
<dbReference type="AlphaFoldDB" id="A0AAD6MQN4"/>
<comment type="caution">
    <text evidence="18">The sequence shown here is derived from an EMBL/GenBank/DDBJ whole genome shotgun (WGS) entry which is preliminary data.</text>
</comment>
<keyword evidence="8 16" id="KW-0732">Signal</keyword>
<keyword evidence="6 15" id="KW-0645">Protease</keyword>
<accession>A0AAD6MQN4</accession>
<dbReference type="Pfam" id="PF09286">
    <property type="entry name" value="Pro-kuma_activ"/>
    <property type="match status" value="1"/>
</dbReference>
<evidence type="ECO:0000256" key="15">
    <source>
        <dbReference type="PROSITE-ProRule" id="PRU01032"/>
    </source>
</evidence>
<feature type="active site" description="Charge relay system" evidence="15">
    <location>
        <position position="514"/>
    </location>
</feature>
<dbReference type="InterPro" id="IPR000209">
    <property type="entry name" value="Peptidase_S8/S53_dom"/>
</dbReference>
<feature type="chain" id="PRO_5041941282" description="tripeptidyl-peptidase II" evidence="16">
    <location>
        <begin position="21"/>
        <end position="601"/>
    </location>
</feature>
<dbReference type="FunFam" id="3.40.50.200:FF:000015">
    <property type="entry name" value="Tripeptidyl peptidase A"/>
    <property type="match status" value="1"/>
</dbReference>
<organism evidence="18 19">
    <name type="scientific">Penicillium malachiteum</name>
    <dbReference type="NCBI Taxonomy" id="1324776"/>
    <lineage>
        <taxon>Eukaryota</taxon>
        <taxon>Fungi</taxon>
        <taxon>Dikarya</taxon>
        <taxon>Ascomycota</taxon>
        <taxon>Pezizomycotina</taxon>
        <taxon>Eurotiomycetes</taxon>
        <taxon>Eurotiomycetidae</taxon>
        <taxon>Eurotiales</taxon>
        <taxon>Aspergillaceae</taxon>
        <taxon>Penicillium</taxon>
    </lineage>
</organism>
<comment type="catalytic activity">
    <reaction evidence="1">
        <text>Release of an N-terminal tripeptide from a polypeptide.</text>
        <dbReference type="EC" id="3.4.14.10"/>
    </reaction>
</comment>
<dbReference type="SUPFAM" id="SSF52743">
    <property type="entry name" value="Subtilisin-like"/>
    <property type="match status" value="1"/>
</dbReference>
<feature type="binding site" evidence="15">
    <location>
        <position position="557"/>
    </location>
    <ligand>
        <name>Ca(2+)</name>
        <dbReference type="ChEBI" id="CHEBI:29108"/>
    </ligand>
</feature>
<dbReference type="CDD" id="cd11377">
    <property type="entry name" value="Pro-peptidase_S53"/>
    <property type="match status" value="1"/>
</dbReference>
<evidence type="ECO:0000256" key="4">
    <source>
        <dbReference type="ARBA" id="ARBA00012462"/>
    </source>
</evidence>
<evidence type="ECO:0000256" key="16">
    <source>
        <dbReference type="SAM" id="SignalP"/>
    </source>
</evidence>